<name>A0A409W9J4_9AGAR</name>
<dbReference type="GO" id="GO:0004719">
    <property type="term" value="F:protein-L-isoaspartate (D-aspartate) O-methyltransferase activity"/>
    <property type="evidence" value="ECO:0007669"/>
    <property type="project" value="UniProtKB-UniRule"/>
</dbReference>
<comment type="similarity">
    <text evidence="2 7">Belongs to the methyltransferase superfamily. L-isoaspartyl/D-aspartyl protein methyltransferase family.</text>
</comment>
<evidence type="ECO:0000256" key="2">
    <source>
        <dbReference type="ARBA" id="ARBA00005369"/>
    </source>
</evidence>
<dbReference type="PANTHER" id="PTHR11579:SF0">
    <property type="entry name" value="PROTEIN-L-ISOASPARTATE(D-ASPARTATE) O-METHYLTRANSFERASE"/>
    <property type="match status" value="1"/>
</dbReference>
<keyword evidence="6 7" id="KW-0949">S-adenosyl-L-methionine</keyword>
<evidence type="ECO:0000256" key="6">
    <source>
        <dbReference type="ARBA" id="ARBA00022691"/>
    </source>
</evidence>
<dbReference type="InterPro" id="IPR000682">
    <property type="entry name" value="PCMT"/>
</dbReference>
<evidence type="ECO:0000256" key="1">
    <source>
        <dbReference type="ARBA" id="ARBA00004496"/>
    </source>
</evidence>
<dbReference type="PANTHER" id="PTHR11579">
    <property type="entry name" value="PROTEIN-L-ISOASPARTATE O-METHYLTRANSFERASE"/>
    <property type="match status" value="1"/>
</dbReference>
<dbReference type="GO" id="GO:0032259">
    <property type="term" value="P:methylation"/>
    <property type="evidence" value="ECO:0007669"/>
    <property type="project" value="UniProtKB-KW"/>
</dbReference>
<accession>A0A409W9J4</accession>
<evidence type="ECO:0000313" key="8">
    <source>
        <dbReference type="EMBL" id="PPQ75160.1"/>
    </source>
</evidence>
<dbReference type="InterPro" id="IPR029063">
    <property type="entry name" value="SAM-dependent_MTases_sf"/>
</dbReference>
<dbReference type="AlphaFoldDB" id="A0A409W9J4"/>
<comment type="caution">
    <text evidence="8">The sequence shown here is derived from an EMBL/GenBank/DDBJ whole genome shotgun (WGS) entry which is preliminary data.</text>
</comment>
<dbReference type="SUPFAM" id="SSF53335">
    <property type="entry name" value="S-adenosyl-L-methionine-dependent methyltransferases"/>
    <property type="match status" value="1"/>
</dbReference>
<comment type="catalytic activity">
    <reaction evidence="7">
        <text>[protein]-L-isoaspartate + S-adenosyl-L-methionine = [protein]-L-isoaspartate alpha-methyl ester + S-adenosyl-L-homocysteine</text>
        <dbReference type="Rhea" id="RHEA:12705"/>
        <dbReference type="Rhea" id="RHEA-COMP:12143"/>
        <dbReference type="Rhea" id="RHEA-COMP:12144"/>
        <dbReference type="ChEBI" id="CHEBI:57856"/>
        <dbReference type="ChEBI" id="CHEBI:59789"/>
        <dbReference type="ChEBI" id="CHEBI:90596"/>
        <dbReference type="ChEBI" id="CHEBI:90598"/>
        <dbReference type="EC" id="2.1.1.77"/>
    </reaction>
</comment>
<organism evidence="8 9">
    <name type="scientific">Panaeolus cyanescens</name>
    <dbReference type="NCBI Taxonomy" id="181874"/>
    <lineage>
        <taxon>Eukaryota</taxon>
        <taxon>Fungi</taxon>
        <taxon>Dikarya</taxon>
        <taxon>Basidiomycota</taxon>
        <taxon>Agaricomycotina</taxon>
        <taxon>Agaricomycetes</taxon>
        <taxon>Agaricomycetidae</taxon>
        <taxon>Agaricales</taxon>
        <taxon>Agaricineae</taxon>
        <taxon>Galeropsidaceae</taxon>
        <taxon>Panaeolus</taxon>
    </lineage>
</organism>
<dbReference type="Gene3D" id="3.40.50.150">
    <property type="entry name" value="Vaccinia Virus protein VP39"/>
    <property type="match status" value="1"/>
</dbReference>
<reference evidence="8 9" key="1">
    <citation type="journal article" date="2018" name="Evol. Lett.">
        <title>Horizontal gene cluster transfer increased hallucinogenic mushroom diversity.</title>
        <authorList>
            <person name="Reynolds H.T."/>
            <person name="Vijayakumar V."/>
            <person name="Gluck-Thaler E."/>
            <person name="Korotkin H.B."/>
            <person name="Matheny P.B."/>
            <person name="Slot J.C."/>
        </authorList>
    </citation>
    <scope>NUCLEOTIDE SEQUENCE [LARGE SCALE GENOMIC DNA]</scope>
    <source>
        <strain evidence="8 9">2629</strain>
    </source>
</reference>
<proteinExistence type="inferred from homology"/>
<dbReference type="GO" id="GO:0005737">
    <property type="term" value="C:cytoplasm"/>
    <property type="evidence" value="ECO:0007669"/>
    <property type="project" value="UniProtKB-SubCell"/>
</dbReference>
<dbReference type="InParanoid" id="A0A409W9J4"/>
<dbReference type="Pfam" id="PF01135">
    <property type="entry name" value="PCMT"/>
    <property type="match status" value="1"/>
</dbReference>
<dbReference type="NCBIfam" id="TIGR00080">
    <property type="entry name" value="pimt"/>
    <property type="match status" value="1"/>
</dbReference>
<keyword evidence="9" id="KW-1185">Reference proteome</keyword>
<evidence type="ECO:0000256" key="3">
    <source>
        <dbReference type="ARBA" id="ARBA00022490"/>
    </source>
</evidence>
<dbReference type="Proteomes" id="UP000284842">
    <property type="component" value="Unassembled WGS sequence"/>
</dbReference>
<keyword evidence="5 7" id="KW-0808">Transferase</keyword>
<evidence type="ECO:0000256" key="5">
    <source>
        <dbReference type="ARBA" id="ARBA00022679"/>
    </source>
</evidence>
<dbReference type="EMBL" id="NHTK01005696">
    <property type="protein sequence ID" value="PPQ75160.1"/>
    <property type="molecule type" value="Genomic_DNA"/>
</dbReference>
<dbReference type="FunCoup" id="A0A409W9J4">
    <property type="interactions" value="318"/>
</dbReference>
<evidence type="ECO:0000313" key="9">
    <source>
        <dbReference type="Proteomes" id="UP000284842"/>
    </source>
</evidence>
<keyword evidence="4 7" id="KW-0489">Methyltransferase</keyword>
<evidence type="ECO:0000256" key="7">
    <source>
        <dbReference type="RuleBase" id="RU003802"/>
    </source>
</evidence>
<keyword evidence="3" id="KW-0963">Cytoplasm</keyword>
<dbReference type="CDD" id="cd02440">
    <property type="entry name" value="AdoMet_MTases"/>
    <property type="match status" value="1"/>
</dbReference>
<comment type="subcellular location">
    <subcellularLocation>
        <location evidence="1">Cytoplasm</location>
    </subcellularLocation>
</comment>
<dbReference type="EC" id="2.1.1.77" evidence="7"/>
<dbReference type="OrthoDB" id="73890at2759"/>
<gene>
    <name evidence="8" type="ORF">CVT24_007488</name>
</gene>
<dbReference type="STRING" id="181874.A0A409W9J4"/>
<evidence type="ECO:0000256" key="4">
    <source>
        <dbReference type="ARBA" id="ARBA00022603"/>
    </source>
</evidence>
<sequence>MAWRCSGSSNAMLIQNMRSHGIFHSDKVMAVSIVNIAEVFLRILTLIRLWELWIEQIMSFTKSMLTRIRLSMSIGHSATISAPHMHAYASEHLLPYLKPGAKVLDVGSGSGYLAAVLYRLVSPGGKVVGIEHIPELVTWSEANLRKDGLGDALDNGEIEMIAGDGREGYAAGGPYDAIHVGAAAPTVPEKLIAQLASPGRMFIPVGNLMQNIEQIDKDEQGNITSKQIMGVRYVPLTDKEKQLGRWVN</sequence>
<dbReference type="PROSITE" id="PS01279">
    <property type="entry name" value="PCMT"/>
    <property type="match status" value="1"/>
</dbReference>
<protein>
    <recommendedName>
        <fullName evidence="7">Protein-L-isoaspartate O-methyltransferase</fullName>
        <ecNumber evidence="7">2.1.1.77</ecNumber>
    </recommendedName>
</protein>